<dbReference type="HOGENOM" id="CLU_144225_0_0_6"/>
<dbReference type="Pfam" id="PF14079">
    <property type="entry name" value="DUF4260"/>
    <property type="match status" value="1"/>
</dbReference>
<dbReference type="STRING" id="697282.Mettu_2972"/>
<evidence type="ECO:0000313" key="1">
    <source>
        <dbReference type="EMBL" id="EGW19852.1"/>
    </source>
</evidence>
<dbReference type="Proteomes" id="UP000004664">
    <property type="component" value="Unassembled WGS sequence"/>
</dbReference>
<name>G3J296_METTV</name>
<protein>
    <recommendedName>
        <fullName evidence="3">DUF4260 family protein</fullName>
    </recommendedName>
</protein>
<dbReference type="EMBL" id="JH109154">
    <property type="protein sequence ID" value="EGW19852.1"/>
    <property type="molecule type" value="Genomic_DNA"/>
</dbReference>
<dbReference type="InterPro" id="IPR025356">
    <property type="entry name" value="DUF4260"/>
</dbReference>
<dbReference type="RefSeq" id="WP_006894059.1">
    <property type="nucleotide sequence ID" value="NZ_JH109154.1"/>
</dbReference>
<keyword evidence="2" id="KW-1185">Reference proteome</keyword>
<dbReference type="eggNOG" id="ENOG5032SZF">
    <property type="taxonomic scope" value="Bacteria"/>
</dbReference>
<evidence type="ECO:0000313" key="2">
    <source>
        <dbReference type="Proteomes" id="UP000004664"/>
    </source>
</evidence>
<evidence type="ECO:0008006" key="3">
    <source>
        <dbReference type="Google" id="ProtNLM"/>
    </source>
</evidence>
<reference evidence="1 2" key="1">
    <citation type="submission" date="2011-06" db="EMBL/GenBank/DDBJ databases">
        <title>Genomic sequence of Methylobacter tundripaludum SV96.</title>
        <authorList>
            <consortium name="US DOE Joint Genome Institute"/>
            <person name="Lucas S."/>
            <person name="Han J."/>
            <person name="Lapidus A."/>
            <person name="Cheng J.-F."/>
            <person name="Goodwin L."/>
            <person name="Pitluck S."/>
            <person name="Held B."/>
            <person name="Detter J.C."/>
            <person name="Han C."/>
            <person name="Tapia R."/>
            <person name="Land M."/>
            <person name="Hauser L."/>
            <person name="Kyrpides N."/>
            <person name="Ivanova N."/>
            <person name="Ovchinnikova G."/>
            <person name="Pagani I."/>
            <person name="Klotz M.G."/>
            <person name="Dispirito A.A."/>
            <person name="Murrell J.C."/>
            <person name="Dunfield P."/>
            <person name="Kalyuzhnaya M.G."/>
            <person name="Svenning M."/>
            <person name="Trotsenko Y.A."/>
            <person name="Stein L.Y."/>
            <person name="Woyke T."/>
        </authorList>
    </citation>
    <scope>NUCLEOTIDE SEQUENCE [LARGE SCALE GENOMIC DNA]</scope>
    <source>
        <strain evidence="2">ATCC BAA-1195 / DSM 17260 / SV96</strain>
    </source>
</reference>
<sequence length="146" mass="15524">MSGETTGAVRVVLRLEGLCVLIAASVAYAKFGLGWGTFALFFLTPDISLFGYLAGPKIGAISYNLAHSYSGAVACLAAGVIFPAPTILDIGLIWCAHIGFDRALGYGLKYSDGFGFTHLGRIGLFPALKILEAEHRVAKIFSPQKR</sequence>
<dbReference type="AlphaFoldDB" id="G3J296"/>
<organism evidence="1 2">
    <name type="scientific">Methylobacter tundripaludum (strain ATCC BAA-1195 / DSM 17260 / SV96)</name>
    <dbReference type="NCBI Taxonomy" id="697282"/>
    <lineage>
        <taxon>Bacteria</taxon>
        <taxon>Pseudomonadati</taxon>
        <taxon>Pseudomonadota</taxon>
        <taxon>Gammaproteobacteria</taxon>
        <taxon>Methylococcales</taxon>
        <taxon>Methylococcaceae</taxon>
        <taxon>Methylobacter</taxon>
    </lineage>
</organism>
<dbReference type="OrthoDB" id="9813911at2"/>
<accession>G3J296</accession>
<proteinExistence type="predicted"/>
<gene>
    <name evidence="1" type="ORF">Mettu_2972</name>
</gene>